<keyword evidence="6 9" id="KW-0472">Membrane</keyword>
<dbReference type="PANTHER" id="PTHR12185">
    <property type="entry name" value="SID1 TRANSMEMBRANE FAMILY MEMEBER"/>
    <property type="match status" value="1"/>
</dbReference>
<evidence type="ECO:0000313" key="11">
    <source>
        <dbReference type="EMBL" id="CAH2056168.1"/>
    </source>
</evidence>
<feature type="transmembrane region" description="Helical" evidence="9">
    <location>
        <begin position="599"/>
        <end position="618"/>
    </location>
</feature>
<keyword evidence="12" id="KW-1185">Reference proteome</keyword>
<feature type="transmembrane region" description="Helical" evidence="9">
    <location>
        <begin position="423"/>
        <end position="442"/>
    </location>
</feature>
<evidence type="ECO:0000256" key="1">
    <source>
        <dbReference type="ARBA" id="ARBA00004141"/>
    </source>
</evidence>
<feature type="transmembrane region" description="Helical" evidence="9">
    <location>
        <begin position="543"/>
        <end position="560"/>
    </location>
</feature>
<dbReference type="InterPro" id="IPR025958">
    <property type="entry name" value="SID1_TM_fam"/>
</dbReference>
<name>A0ABN8IMC3_9NEOP</name>
<feature type="region of interest" description="Disordered" evidence="8">
    <location>
        <begin position="354"/>
        <end position="388"/>
    </location>
</feature>
<keyword evidence="4 10" id="KW-0732">Signal</keyword>
<feature type="transmembrane region" description="Helical" evidence="9">
    <location>
        <begin position="818"/>
        <end position="837"/>
    </location>
</feature>
<evidence type="ECO:0000256" key="4">
    <source>
        <dbReference type="ARBA" id="ARBA00022729"/>
    </source>
</evidence>
<comment type="similarity">
    <text evidence="2">Belongs to the SID1 family.</text>
</comment>
<comment type="subcellular location">
    <subcellularLocation>
        <location evidence="1">Membrane</location>
        <topology evidence="1">Multi-pass membrane protein</topology>
    </subcellularLocation>
</comment>
<proteinExistence type="inferred from homology"/>
<accession>A0ABN8IMC3</accession>
<evidence type="ECO:0008006" key="13">
    <source>
        <dbReference type="Google" id="ProtNLM"/>
    </source>
</evidence>
<feature type="transmembrane region" description="Helical" evidence="9">
    <location>
        <begin position="630"/>
        <end position="647"/>
    </location>
</feature>
<protein>
    <recommendedName>
        <fullName evidence="13">SID1 transmembrane family member 1-like</fullName>
    </recommendedName>
</protein>
<evidence type="ECO:0000256" key="8">
    <source>
        <dbReference type="SAM" id="MobiDB-lite"/>
    </source>
</evidence>
<keyword evidence="3 9" id="KW-0812">Transmembrane</keyword>
<feature type="transmembrane region" description="Helical" evidence="9">
    <location>
        <begin position="477"/>
        <end position="496"/>
    </location>
</feature>
<evidence type="ECO:0000256" key="7">
    <source>
        <dbReference type="ARBA" id="ARBA00023180"/>
    </source>
</evidence>
<feature type="chain" id="PRO_5047244118" description="SID1 transmembrane family member 1-like" evidence="10">
    <location>
        <begin position="20"/>
        <end position="852"/>
    </location>
</feature>
<feature type="transmembrane region" description="Helical" evidence="9">
    <location>
        <begin position="653"/>
        <end position="675"/>
    </location>
</feature>
<organism evidence="11 12">
    <name type="scientific">Iphiclides podalirius</name>
    <name type="common">scarce swallowtail</name>
    <dbReference type="NCBI Taxonomy" id="110791"/>
    <lineage>
        <taxon>Eukaryota</taxon>
        <taxon>Metazoa</taxon>
        <taxon>Ecdysozoa</taxon>
        <taxon>Arthropoda</taxon>
        <taxon>Hexapoda</taxon>
        <taxon>Insecta</taxon>
        <taxon>Pterygota</taxon>
        <taxon>Neoptera</taxon>
        <taxon>Endopterygota</taxon>
        <taxon>Lepidoptera</taxon>
        <taxon>Glossata</taxon>
        <taxon>Ditrysia</taxon>
        <taxon>Papilionoidea</taxon>
        <taxon>Papilionidae</taxon>
        <taxon>Papilioninae</taxon>
        <taxon>Iphiclides</taxon>
    </lineage>
</organism>
<feature type="signal peptide" evidence="10">
    <location>
        <begin position="1"/>
        <end position="19"/>
    </location>
</feature>
<evidence type="ECO:0000256" key="10">
    <source>
        <dbReference type="SAM" id="SignalP"/>
    </source>
</evidence>
<gene>
    <name evidence="11" type="ORF">IPOD504_LOCUS9430</name>
</gene>
<evidence type="ECO:0000313" key="12">
    <source>
        <dbReference type="Proteomes" id="UP000837857"/>
    </source>
</evidence>
<feature type="transmembrane region" description="Helical" evidence="9">
    <location>
        <begin position="315"/>
        <end position="339"/>
    </location>
</feature>
<keyword evidence="7" id="KW-0325">Glycoprotein</keyword>
<feature type="transmembrane region" description="Helical" evidence="9">
    <location>
        <begin position="516"/>
        <end position="537"/>
    </location>
</feature>
<sequence>MFLLILLWCLSTDRIFVIAQNNIKFENVTHRNFIYNTYKYDSLISVSVNSSTTQILDFDEDSDKWHGYPTRVHASLNDSLDGEYPVFITATQQKGISSWELPLVVATKNAVLQFDDMARTLCPHDAGPNTTGENRPMIQITTSNPRNTSVNIKLRRVSDFYVELNKEVHLNVTPSTPKYYYFSFDKDPLNHTMNHAILPRFNYTIPKSVMLTIESDDNVCAVVSIQNNSCPVFDNEKDMLYEGYHLTMTTKGGISITQSMFPVGFYVVFIVKESNSDCTGDNNMDSLSSLEDWIEDGRVKNFRFRVVPALTYTEYITGVLAALGLVFMVAVFAPLLTYIRCSFTEEITVIEEGPGTSSAISSHPGPSQTAVQQEDSDSEPDLEPGSEREPVLPKVQIDLHPPLTLAGLSRAKQTAHSRRSDRYFWSALTVAVVYALPVVQLLSTYQSMVFQTGNQDLCYYNFLCAHPLGFLSDFNHVYSNVGYVVLGLVFMGQTWWRQISSANQPKELGIPQHHGLFYSMGLALMMEGLLSACYHLCPNKMNFQFGVFLSLDILTVLLIYTKELGIPQHHGLFYSMGLALMMEGLLSACYHLCPNKMNFQFDSSFMYVIAVLVMVKLYQNRHPDVNASAHSTFMLIAVAMFIGYFGITYPSLYFWVVFTILHLTVCFVLTMKIYYIGRFKMECSIPARAWSALRERGRRAFVPRYTARAALLAAANLANWALAAYGMYEHNKDFARHLLAILMGNAILYMLSYVLMKLVHRERIPAHVWVQLALAHAAWALALRLFLDSRTKWSETPAHSRQHNAACTALRLLDTHDLWHLASAAALFLSFNALLAIDDPLANTPRHLIPVF</sequence>
<evidence type="ECO:0000256" key="9">
    <source>
        <dbReference type="SAM" id="Phobius"/>
    </source>
</evidence>
<evidence type="ECO:0000256" key="2">
    <source>
        <dbReference type="ARBA" id="ARBA00006618"/>
    </source>
</evidence>
<feature type="non-terminal residue" evidence="11">
    <location>
        <position position="1"/>
    </location>
</feature>
<reference evidence="11" key="1">
    <citation type="submission" date="2022-03" db="EMBL/GenBank/DDBJ databases">
        <authorList>
            <person name="Martin H S."/>
        </authorList>
    </citation>
    <scope>NUCLEOTIDE SEQUENCE</scope>
</reference>
<feature type="transmembrane region" description="Helical" evidence="9">
    <location>
        <begin position="705"/>
        <end position="728"/>
    </location>
</feature>
<dbReference type="PANTHER" id="PTHR12185:SF14">
    <property type="entry name" value="CHOLESTEROL UPTAKE PROTEIN 1"/>
    <property type="match status" value="1"/>
</dbReference>
<dbReference type="Proteomes" id="UP000837857">
    <property type="component" value="Chromosome 23"/>
</dbReference>
<feature type="transmembrane region" description="Helical" evidence="9">
    <location>
        <begin position="572"/>
        <end position="593"/>
    </location>
</feature>
<evidence type="ECO:0000256" key="5">
    <source>
        <dbReference type="ARBA" id="ARBA00022989"/>
    </source>
</evidence>
<evidence type="ECO:0000256" key="6">
    <source>
        <dbReference type="ARBA" id="ARBA00023136"/>
    </source>
</evidence>
<feature type="compositionally biased region" description="Acidic residues" evidence="8">
    <location>
        <begin position="374"/>
        <end position="384"/>
    </location>
</feature>
<keyword evidence="5 9" id="KW-1133">Transmembrane helix</keyword>
<feature type="transmembrane region" description="Helical" evidence="9">
    <location>
        <begin position="734"/>
        <end position="756"/>
    </location>
</feature>
<evidence type="ECO:0000256" key="3">
    <source>
        <dbReference type="ARBA" id="ARBA00022692"/>
    </source>
</evidence>
<feature type="transmembrane region" description="Helical" evidence="9">
    <location>
        <begin position="768"/>
        <end position="787"/>
    </location>
</feature>
<feature type="compositionally biased region" description="Polar residues" evidence="8">
    <location>
        <begin position="355"/>
        <end position="373"/>
    </location>
</feature>
<dbReference type="EMBL" id="OW152835">
    <property type="protein sequence ID" value="CAH2056168.1"/>
    <property type="molecule type" value="Genomic_DNA"/>
</dbReference>
<dbReference type="Pfam" id="PF13965">
    <property type="entry name" value="SID-1_RNA_chan"/>
    <property type="match status" value="2"/>
</dbReference>